<evidence type="ECO:0000313" key="8">
    <source>
        <dbReference type="EMBL" id="MBB5723356.1"/>
    </source>
</evidence>
<evidence type="ECO:0000256" key="3">
    <source>
        <dbReference type="ARBA" id="ARBA00023125"/>
    </source>
</evidence>
<dbReference type="SUPFAM" id="SSF56349">
    <property type="entry name" value="DNA breaking-rejoining enzymes"/>
    <property type="match status" value="1"/>
</dbReference>
<evidence type="ECO:0000259" key="7">
    <source>
        <dbReference type="PROSITE" id="PS51900"/>
    </source>
</evidence>
<evidence type="ECO:0000256" key="1">
    <source>
        <dbReference type="ARBA" id="ARBA00008857"/>
    </source>
</evidence>
<proteinExistence type="inferred from homology"/>
<feature type="domain" description="Tyr recombinase" evidence="6">
    <location>
        <begin position="281"/>
        <end position="484"/>
    </location>
</feature>
<comment type="similarity">
    <text evidence="1">Belongs to the 'phage' integrase family.</text>
</comment>
<dbReference type="AlphaFoldDB" id="A0A7W9F0V8"/>
<dbReference type="InterPro" id="IPR044068">
    <property type="entry name" value="CB"/>
</dbReference>
<dbReference type="PROSITE" id="PS51900">
    <property type="entry name" value="CB"/>
    <property type="match status" value="1"/>
</dbReference>
<comment type="caution">
    <text evidence="8">The sequence shown here is derived from an EMBL/GenBank/DDBJ whole genome shotgun (WGS) entry which is preliminary data.</text>
</comment>
<evidence type="ECO:0000313" key="9">
    <source>
        <dbReference type="Proteomes" id="UP000535415"/>
    </source>
</evidence>
<sequence length="512" mass="58186">MTKSYKNVHLKKDRVYSVEQLMDAYSVTANTVSNWVKEGLVTSDAHHPYLFRGAVVVAFHKSQRLLKARKLLPSQFQCWTCQVPVKPAPETIAKIRAENGRPMLQARCPSCLSKVQKITTETDCDKFLDCRNPNTPMDCYREEKTPSRGGIWINGGPQSPIYSSENDRIIHKWQGYAGRYDEKTVVKHLAAIRYFEQFLSGKSFRTLRIDDFTAVRDDLKRRANVTSDDELSASSIKHTISYLGLFFDWLIGQEGFRRLPRDFRGYLVVPKAVIAKSAQTKQKDFPSIKEAEQILLGMPSGSLTEMRSRAIFALAFLGALRADTLASLQLQHVQIEQRLIIQDGGVSRTKGGKSITIFWFPIARTFEKIVVEWVERLRQLGFGDEDALFPDTKWLKHKAGVTRQIPVMTTTHAVSDAFKVACRELAVPYTPHAAKHTIGAERDVRPLTHQERKAWSLNMGHETEQITERHYGTMPEDQRFEVLENIGTYGASDVPQMTDEDKIAFFDAVVVT</sequence>
<dbReference type="PANTHER" id="PTHR30349">
    <property type="entry name" value="PHAGE INTEGRASE-RELATED"/>
    <property type="match status" value="1"/>
</dbReference>
<dbReference type="InterPro" id="IPR013762">
    <property type="entry name" value="Integrase-like_cat_sf"/>
</dbReference>
<dbReference type="GO" id="GO:0003677">
    <property type="term" value="F:DNA binding"/>
    <property type="evidence" value="ECO:0007669"/>
    <property type="project" value="UniProtKB-UniRule"/>
</dbReference>
<dbReference type="PANTHER" id="PTHR30349:SF41">
    <property type="entry name" value="INTEGRASE_RECOMBINASE PROTEIN MJ0367-RELATED"/>
    <property type="match status" value="1"/>
</dbReference>
<dbReference type="InterPro" id="IPR050090">
    <property type="entry name" value="Tyrosine_recombinase_XerCD"/>
</dbReference>
<keyword evidence="9" id="KW-1185">Reference proteome</keyword>
<dbReference type="RefSeq" id="WP_183530464.1">
    <property type="nucleotide sequence ID" value="NZ_JACIJM010000009.1"/>
</dbReference>
<gene>
    <name evidence="8" type="ORF">FHS72_002996</name>
</gene>
<dbReference type="Pfam" id="PF00589">
    <property type="entry name" value="Phage_integrase"/>
    <property type="match status" value="1"/>
</dbReference>
<dbReference type="GO" id="GO:0006310">
    <property type="term" value="P:DNA recombination"/>
    <property type="evidence" value="ECO:0007669"/>
    <property type="project" value="UniProtKB-KW"/>
</dbReference>
<dbReference type="PROSITE" id="PS51898">
    <property type="entry name" value="TYR_RECOMBINASE"/>
    <property type="match status" value="1"/>
</dbReference>
<organism evidence="8 9">
    <name type="scientific">Yoonia ponticola</name>
    <dbReference type="NCBI Taxonomy" id="1524255"/>
    <lineage>
        <taxon>Bacteria</taxon>
        <taxon>Pseudomonadati</taxon>
        <taxon>Pseudomonadota</taxon>
        <taxon>Alphaproteobacteria</taxon>
        <taxon>Rhodobacterales</taxon>
        <taxon>Paracoccaceae</taxon>
        <taxon>Yoonia</taxon>
    </lineage>
</organism>
<evidence type="ECO:0000256" key="2">
    <source>
        <dbReference type="ARBA" id="ARBA00022908"/>
    </source>
</evidence>
<name>A0A7W9F0V8_9RHOB</name>
<dbReference type="Proteomes" id="UP000535415">
    <property type="component" value="Unassembled WGS sequence"/>
</dbReference>
<dbReference type="GO" id="GO:0015074">
    <property type="term" value="P:DNA integration"/>
    <property type="evidence" value="ECO:0007669"/>
    <property type="project" value="UniProtKB-KW"/>
</dbReference>
<evidence type="ECO:0000256" key="4">
    <source>
        <dbReference type="ARBA" id="ARBA00023172"/>
    </source>
</evidence>
<dbReference type="InterPro" id="IPR011010">
    <property type="entry name" value="DNA_brk_join_enz"/>
</dbReference>
<reference evidence="8 9" key="1">
    <citation type="submission" date="2020-08" db="EMBL/GenBank/DDBJ databases">
        <title>Genomic Encyclopedia of Type Strains, Phase IV (KMG-IV): sequencing the most valuable type-strain genomes for metagenomic binning, comparative biology and taxonomic classification.</title>
        <authorList>
            <person name="Goeker M."/>
        </authorList>
    </citation>
    <scope>NUCLEOTIDE SEQUENCE [LARGE SCALE GENOMIC DNA]</scope>
    <source>
        <strain evidence="8 9">DSM 101064</strain>
    </source>
</reference>
<dbReference type="CDD" id="cd00397">
    <property type="entry name" value="DNA_BRE_C"/>
    <property type="match status" value="1"/>
</dbReference>
<feature type="domain" description="Core-binding (CB)" evidence="7">
    <location>
        <begin position="164"/>
        <end position="251"/>
    </location>
</feature>
<dbReference type="InterPro" id="IPR002104">
    <property type="entry name" value="Integrase_catalytic"/>
</dbReference>
<evidence type="ECO:0000256" key="5">
    <source>
        <dbReference type="PROSITE-ProRule" id="PRU01248"/>
    </source>
</evidence>
<evidence type="ECO:0000259" key="6">
    <source>
        <dbReference type="PROSITE" id="PS51898"/>
    </source>
</evidence>
<protein>
    <submittedName>
        <fullName evidence="8">Integrase</fullName>
    </submittedName>
</protein>
<keyword evidence="4" id="KW-0233">DNA recombination</keyword>
<keyword evidence="3 5" id="KW-0238">DNA-binding</keyword>
<keyword evidence="2" id="KW-0229">DNA integration</keyword>
<dbReference type="EMBL" id="JACIJM010000009">
    <property type="protein sequence ID" value="MBB5723356.1"/>
    <property type="molecule type" value="Genomic_DNA"/>
</dbReference>
<dbReference type="Gene3D" id="1.10.443.10">
    <property type="entry name" value="Intergrase catalytic core"/>
    <property type="match status" value="1"/>
</dbReference>
<accession>A0A7W9F0V8</accession>